<dbReference type="OrthoDB" id="190265at2759"/>
<dbReference type="CDD" id="cd02248">
    <property type="entry name" value="Peptidase_C1A"/>
    <property type="match status" value="1"/>
</dbReference>
<dbReference type="SMR" id="Q23GZ4"/>
<feature type="signal peptide" evidence="4">
    <location>
        <begin position="1"/>
        <end position="19"/>
    </location>
</feature>
<proteinExistence type="inferred from homology"/>
<dbReference type="SMART" id="SM00848">
    <property type="entry name" value="Inhibitor_I29"/>
    <property type="match status" value="1"/>
</dbReference>
<feature type="domain" description="Cathepsin propeptide inhibitor" evidence="6">
    <location>
        <begin position="30"/>
        <end position="87"/>
    </location>
</feature>
<evidence type="ECO:0000256" key="4">
    <source>
        <dbReference type="SAM" id="SignalP"/>
    </source>
</evidence>
<dbReference type="MEROPS" id="I29.003"/>
<dbReference type="SUPFAM" id="SSF54001">
    <property type="entry name" value="Cysteine proteinases"/>
    <property type="match status" value="1"/>
</dbReference>
<dbReference type="Pfam" id="PF00112">
    <property type="entry name" value="Peptidase_C1"/>
    <property type="match status" value="1"/>
</dbReference>
<reference evidence="8" key="1">
    <citation type="journal article" date="2006" name="PLoS Biol.">
        <title>Macronuclear genome sequence of the ciliate Tetrahymena thermophila, a model eukaryote.</title>
        <authorList>
            <person name="Eisen J.A."/>
            <person name="Coyne R.S."/>
            <person name="Wu M."/>
            <person name="Wu D."/>
            <person name="Thiagarajan M."/>
            <person name="Wortman J.R."/>
            <person name="Badger J.H."/>
            <person name="Ren Q."/>
            <person name="Amedeo P."/>
            <person name="Jones K.M."/>
            <person name="Tallon L.J."/>
            <person name="Delcher A.L."/>
            <person name="Salzberg S.L."/>
            <person name="Silva J.C."/>
            <person name="Haas B.J."/>
            <person name="Majoros W.H."/>
            <person name="Farzad M."/>
            <person name="Carlton J.M."/>
            <person name="Smith R.K. Jr."/>
            <person name="Garg J."/>
            <person name="Pearlman R.E."/>
            <person name="Karrer K.M."/>
            <person name="Sun L."/>
            <person name="Manning G."/>
            <person name="Elde N.C."/>
            <person name="Turkewitz A.P."/>
            <person name="Asai D.J."/>
            <person name="Wilkes D.E."/>
            <person name="Wang Y."/>
            <person name="Cai H."/>
            <person name="Collins K."/>
            <person name="Stewart B.A."/>
            <person name="Lee S.R."/>
            <person name="Wilamowska K."/>
            <person name="Weinberg Z."/>
            <person name="Ruzzo W.L."/>
            <person name="Wloga D."/>
            <person name="Gaertig J."/>
            <person name="Frankel J."/>
            <person name="Tsao C.-C."/>
            <person name="Gorovsky M.A."/>
            <person name="Keeling P.J."/>
            <person name="Waller R.F."/>
            <person name="Patron N.J."/>
            <person name="Cherry J.M."/>
            <person name="Stover N.A."/>
            <person name="Krieger C.J."/>
            <person name="del Toro C."/>
            <person name="Ryder H.F."/>
            <person name="Williamson S.C."/>
            <person name="Barbeau R.A."/>
            <person name="Hamilton E.P."/>
            <person name="Orias E."/>
        </authorList>
    </citation>
    <scope>NUCLEOTIDE SEQUENCE [LARGE SCALE GENOMIC DNA]</scope>
    <source>
        <strain evidence="8">SB210</strain>
    </source>
</reference>
<dbReference type="MEROPS" id="C01.A54"/>
<dbReference type="GO" id="GO:0006508">
    <property type="term" value="P:proteolysis"/>
    <property type="evidence" value="ECO:0007669"/>
    <property type="project" value="UniProtKB-KW"/>
</dbReference>
<comment type="similarity">
    <text evidence="1">Belongs to the peptidase C1 family.</text>
</comment>
<dbReference type="InterPro" id="IPR000169">
    <property type="entry name" value="Pept_cys_AS"/>
</dbReference>
<gene>
    <name evidence="7" type="ORF">TTHERM_00881440</name>
</gene>
<dbReference type="PANTHER" id="PTHR12411">
    <property type="entry name" value="CYSTEINE PROTEASE FAMILY C1-RELATED"/>
    <property type="match status" value="1"/>
</dbReference>
<dbReference type="InterPro" id="IPR038765">
    <property type="entry name" value="Papain-like_cys_pep_sf"/>
</dbReference>
<feature type="domain" description="Peptidase C1A papain C-terminal" evidence="5">
    <location>
        <begin position="127"/>
        <end position="335"/>
    </location>
</feature>
<dbReference type="STRING" id="312017.Q23GZ4"/>
<evidence type="ECO:0000256" key="2">
    <source>
        <dbReference type="ARBA" id="ARBA00023145"/>
    </source>
</evidence>
<feature type="chain" id="PRO_5018682660" evidence="4">
    <location>
        <begin position="20"/>
        <end position="336"/>
    </location>
</feature>
<protein>
    <submittedName>
        <fullName evidence="7">Papain family cysteine protease</fullName>
    </submittedName>
</protein>
<dbReference type="KEGG" id="tet:TTHERM_00881440"/>
<accession>Q23GZ4</accession>
<dbReference type="OMA" id="CLHTFNA"/>
<evidence type="ECO:0000259" key="5">
    <source>
        <dbReference type="SMART" id="SM00645"/>
    </source>
</evidence>
<dbReference type="HOGENOM" id="CLU_012184_1_0_1"/>
<dbReference type="InterPro" id="IPR013201">
    <property type="entry name" value="Prot_inhib_I29"/>
</dbReference>
<dbReference type="EMBL" id="GG662702">
    <property type="protein sequence ID" value="EAR95853.1"/>
    <property type="molecule type" value="Genomic_DNA"/>
</dbReference>
<evidence type="ECO:0000256" key="3">
    <source>
        <dbReference type="ARBA" id="ARBA00023157"/>
    </source>
</evidence>
<evidence type="ECO:0000313" key="7">
    <source>
        <dbReference type="EMBL" id="EAR95853.1"/>
    </source>
</evidence>
<keyword evidence="2" id="KW-0865">Zymogen</keyword>
<dbReference type="Pfam" id="PF08246">
    <property type="entry name" value="Inhibitor_I29"/>
    <property type="match status" value="1"/>
</dbReference>
<dbReference type="Gene3D" id="3.90.70.10">
    <property type="entry name" value="Cysteine proteinases"/>
    <property type="match status" value="1"/>
</dbReference>
<dbReference type="InterPro" id="IPR039417">
    <property type="entry name" value="Peptidase_C1A_papain-like"/>
</dbReference>
<evidence type="ECO:0000259" key="6">
    <source>
        <dbReference type="SMART" id="SM00848"/>
    </source>
</evidence>
<keyword evidence="3" id="KW-1015">Disulfide bond</keyword>
<dbReference type="SMART" id="SM00645">
    <property type="entry name" value="Pept_C1"/>
    <property type="match status" value="1"/>
</dbReference>
<dbReference type="PRINTS" id="PR00705">
    <property type="entry name" value="PAPAIN"/>
</dbReference>
<organism evidence="7 8">
    <name type="scientific">Tetrahymena thermophila (strain SB210)</name>
    <dbReference type="NCBI Taxonomy" id="312017"/>
    <lineage>
        <taxon>Eukaryota</taxon>
        <taxon>Sar</taxon>
        <taxon>Alveolata</taxon>
        <taxon>Ciliophora</taxon>
        <taxon>Intramacronucleata</taxon>
        <taxon>Oligohymenophorea</taxon>
        <taxon>Hymenostomatida</taxon>
        <taxon>Tetrahymenina</taxon>
        <taxon>Tetrahymenidae</taxon>
        <taxon>Tetrahymena</taxon>
    </lineage>
</organism>
<dbReference type="eggNOG" id="KOG1543">
    <property type="taxonomic scope" value="Eukaryota"/>
</dbReference>
<dbReference type="GO" id="GO:0008234">
    <property type="term" value="F:cysteine-type peptidase activity"/>
    <property type="evidence" value="ECO:0007669"/>
    <property type="project" value="InterPro"/>
</dbReference>
<dbReference type="GeneID" id="7839566"/>
<dbReference type="InterPro" id="IPR000668">
    <property type="entry name" value="Peptidase_C1A_C"/>
</dbReference>
<dbReference type="AlphaFoldDB" id="Q23GZ4"/>
<name>Q23GZ4_TETTS</name>
<dbReference type="Proteomes" id="UP000009168">
    <property type="component" value="Unassembled WGS sequence"/>
</dbReference>
<dbReference type="InParanoid" id="Q23GZ4"/>
<dbReference type="PROSITE" id="PS00139">
    <property type="entry name" value="THIOL_PROTEASE_CYS"/>
    <property type="match status" value="1"/>
</dbReference>
<dbReference type="RefSeq" id="XP_001016098.1">
    <property type="nucleotide sequence ID" value="XM_001016098.3"/>
</dbReference>
<keyword evidence="4" id="KW-0732">Signal</keyword>
<dbReference type="PROSITE" id="PS00639">
    <property type="entry name" value="THIOL_PROTEASE_HIS"/>
    <property type="match status" value="1"/>
</dbReference>
<keyword evidence="7" id="KW-0378">Hydrolase</keyword>
<dbReference type="InterPro" id="IPR025660">
    <property type="entry name" value="Pept_his_AS"/>
</dbReference>
<keyword evidence="8" id="KW-1185">Reference proteome</keyword>
<keyword evidence="7" id="KW-0645">Protease</keyword>
<evidence type="ECO:0000313" key="8">
    <source>
        <dbReference type="Proteomes" id="UP000009168"/>
    </source>
</evidence>
<dbReference type="InterPro" id="IPR013128">
    <property type="entry name" value="Peptidase_C1A"/>
</dbReference>
<sequence>MNKKFIILSIIMLMPLCLAQDISVEKLLAYNKWSSQNQRAYLNEDEKLYRQIVFFENLQKIKEHNSNPNNTYSIHLNQFSDMTREEFAEKILMKQDLINDYMKGIGQQATHNNANNETQMNSQNHTLAASIDWRTKGAVTSVKDQGQCGSCWSFSAAALMESFNFIQNKALVNFSEQQLVDCVTPENGYPSYGCKGGWPATCLDYASKVGITTLDKYPYVAVQKNCTVTGTNNGFKLKKWIVIPNTSNDLKSALNFSPVSVLVDATNWDYYSSGIFNGCNQTNINLNHAVLAVGYDEKDNWIVKNSWSAGWGEHGYIRLAPNNTCGILSSNIQVTA</sequence>
<evidence type="ECO:0000256" key="1">
    <source>
        <dbReference type="ARBA" id="ARBA00008455"/>
    </source>
</evidence>